<keyword evidence="1" id="KW-0812">Transmembrane</keyword>
<proteinExistence type="predicted"/>
<dbReference type="GeneID" id="33333742"/>
<protein>
    <submittedName>
        <fullName evidence="3">Stage II sporulation protein M</fullName>
    </submittedName>
</protein>
<reference evidence="2 5" key="1">
    <citation type="submission" date="2016-04" db="EMBL/GenBank/DDBJ databases">
        <title>Complete genome sequence of Thermococcus thioreducens type strain OGL-20P.</title>
        <authorList>
            <person name="Oger P.M."/>
        </authorList>
    </citation>
    <scope>NUCLEOTIDE SEQUENCE [LARGE SCALE GENOMIC DNA]</scope>
    <source>
        <strain evidence="2 5">OGL-20P</strain>
    </source>
</reference>
<gene>
    <name evidence="2" type="ORF">A3L14_04930</name>
    <name evidence="3" type="ORF">SAMN05216170_0982</name>
</gene>
<name>A0A1I0MYN1_9EURY</name>
<dbReference type="RefSeq" id="WP_055428664.1">
    <property type="nucleotide sequence ID" value="NZ_CP015105.1"/>
</dbReference>
<sequence length="189" mass="20316">MLGLKVEVPRRILGYLLIVFLAASFAGYLFAIGNPGAAMDAVKKLAEQIDPTSDSSFENFVKIFTNNSMVALFMLLSGLFFGLGPWLIMAFNGFMVGLVVRAVQESGELSFPQIILGLVPHGIIEIPAIALAGVSGIIWYREIIKGEGETGERFKRGAVKALKLFALSVLLLLVAAVIEAYVTPRVAGI</sequence>
<dbReference type="EMBL" id="FOIW01000001">
    <property type="protein sequence ID" value="SEV93769.1"/>
    <property type="molecule type" value="Genomic_DNA"/>
</dbReference>
<keyword evidence="1" id="KW-1133">Transmembrane helix</keyword>
<dbReference type="OrthoDB" id="86288at2157"/>
<dbReference type="PANTHER" id="PTHR35337">
    <property type="entry name" value="SLR1478 PROTEIN"/>
    <property type="match status" value="1"/>
</dbReference>
<evidence type="ECO:0000313" key="5">
    <source>
        <dbReference type="Proteomes" id="UP000250136"/>
    </source>
</evidence>
<evidence type="ECO:0000256" key="1">
    <source>
        <dbReference type="SAM" id="Phobius"/>
    </source>
</evidence>
<keyword evidence="5" id="KW-1185">Reference proteome</keyword>
<accession>A0A1I0MYN1</accession>
<dbReference type="Proteomes" id="UP000182125">
    <property type="component" value="Unassembled WGS sequence"/>
</dbReference>
<dbReference type="AlphaFoldDB" id="A0A1I0MYN1"/>
<feature type="transmembrane region" description="Helical" evidence="1">
    <location>
        <begin position="114"/>
        <end position="140"/>
    </location>
</feature>
<dbReference type="Pfam" id="PF01944">
    <property type="entry name" value="SpoIIM"/>
    <property type="match status" value="1"/>
</dbReference>
<dbReference type="KEGG" id="ttd:A3L14_04930"/>
<dbReference type="PANTHER" id="PTHR35337:SF1">
    <property type="entry name" value="SLR1478 PROTEIN"/>
    <property type="match status" value="1"/>
</dbReference>
<keyword evidence="1" id="KW-0472">Membrane</keyword>
<organism evidence="3 4">
    <name type="scientific">Thermococcus thioreducens</name>
    <dbReference type="NCBI Taxonomy" id="277988"/>
    <lineage>
        <taxon>Archaea</taxon>
        <taxon>Methanobacteriati</taxon>
        <taxon>Methanobacteriota</taxon>
        <taxon>Thermococci</taxon>
        <taxon>Thermococcales</taxon>
        <taxon>Thermococcaceae</taxon>
        <taxon>Thermococcus</taxon>
    </lineage>
</organism>
<evidence type="ECO:0000313" key="2">
    <source>
        <dbReference type="EMBL" id="ASJ12272.1"/>
    </source>
</evidence>
<evidence type="ECO:0000313" key="4">
    <source>
        <dbReference type="Proteomes" id="UP000182125"/>
    </source>
</evidence>
<dbReference type="Proteomes" id="UP000250136">
    <property type="component" value="Chromosome"/>
</dbReference>
<feature type="transmembrane region" description="Helical" evidence="1">
    <location>
        <begin position="70"/>
        <end position="94"/>
    </location>
</feature>
<dbReference type="InterPro" id="IPR002798">
    <property type="entry name" value="SpoIIM-like"/>
</dbReference>
<feature type="transmembrane region" description="Helical" evidence="1">
    <location>
        <begin position="12"/>
        <end position="31"/>
    </location>
</feature>
<feature type="transmembrane region" description="Helical" evidence="1">
    <location>
        <begin position="161"/>
        <end position="182"/>
    </location>
</feature>
<dbReference type="EMBL" id="CP015105">
    <property type="protein sequence ID" value="ASJ12272.1"/>
    <property type="molecule type" value="Genomic_DNA"/>
</dbReference>
<evidence type="ECO:0000313" key="3">
    <source>
        <dbReference type="EMBL" id="SEV93769.1"/>
    </source>
</evidence>
<reference evidence="3 4" key="2">
    <citation type="submission" date="2016-10" db="EMBL/GenBank/DDBJ databases">
        <authorList>
            <person name="de Groot N.N."/>
        </authorList>
    </citation>
    <scope>NUCLEOTIDE SEQUENCE [LARGE SCALE GENOMIC DNA]</scope>
    <source>
        <strain evidence="3 4">OGL-20</strain>
    </source>
</reference>